<dbReference type="RefSeq" id="WP_148952255.1">
    <property type="nucleotide sequence ID" value="NZ_CP043313.1"/>
</dbReference>
<keyword evidence="3" id="KW-0614">Plasmid</keyword>
<gene>
    <name evidence="3" type="ORF">FZC37_03025</name>
</gene>
<evidence type="ECO:0000259" key="1">
    <source>
        <dbReference type="Pfam" id="PF05943"/>
    </source>
</evidence>
<reference evidence="3 4" key="1">
    <citation type="submission" date="2019-08" db="EMBL/GenBank/DDBJ databases">
        <title>Highly reduced genomes of protist endosymbionts show evolutionary convergence.</title>
        <authorList>
            <person name="George E."/>
            <person name="Husnik F."/>
            <person name="Tashyreva D."/>
            <person name="Prokopchuk G."/>
            <person name="Horak A."/>
            <person name="Kwong W.K."/>
            <person name="Lukes J."/>
            <person name="Keeling P.J."/>
        </authorList>
    </citation>
    <scope>NUCLEOTIDE SEQUENCE [LARGE SCALE GENOMIC DNA]</scope>
    <source>
        <strain evidence="3">1621</strain>
        <plasmid evidence="3 4">unnamed</plasmid>
    </source>
</reference>
<feature type="domain" description="TssC1 N-terminal" evidence="1">
    <location>
        <begin position="18"/>
        <end position="316"/>
    </location>
</feature>
<dbReference type="OrthoDB" id="9764000at2"/>
<dbReference type="Pfam" id="PF18945">
    <property type="entry name" value="VipB_2"/>
    <property type="match status" value="1"/>
</dbReference>
<dbReference type="InterPro" id="IPR010269">
    <property type="entry name" value="T6SS_TssC-like"/>
</dbReference>
<dbReference type="Pfam" id="PF05943">
    <property type="entry name" value="VipB"/>
    <property type="match status" value="1"/>
</dbReference>
<dbReference type="KEGG" id="snay:FZC37_03025"/>
<sequence>MEKNYISLQKVQRRARILISLIDDIVEQQVRAVVKHPAFQDMLTVWSGVHYLTKSCAENITYIRIFDVKMSELTKFMDAESGIDSVISTKILNEQDIPSYSPLSLIITSYSFDLTQKTHVDILEQLALVSSYAFTPFLFDLTFNILGVQEISNLEYFSLADIDKSPLFKKACNLSSIPHSCFLFPIMPKINLPSIQKNSTKHLFLSHLELNKTVLSSGAFGVAAVIMQSFISTRWFLDMMGLPIDDTGKILPYGLIQNLVSQGVFNTKKMNIVFSKANIPFAISEKKEKELCDLGITPLSHIKNTSYVVLFNSQSLRTLYFKRQAIHFKDPSCILPYLLCACRFAAYIKIIGRNKVGEFTNAQEYQAFLNKWILQYVAANPDVKPELKRKFPLLAATIEVRKSHMLKNNYQCTMSLKPHLMSSAIATELVLKTEIDDTIKAS</sequence>
<evidence type="ECO:0000313" key="3">
    <source>
        <dbReference type="EMBL" id="QEK39894.1"/>
    </source>
</evidence>
<keyword evidence="4" id="KW-1185">Reference proteome</keyword>
<feature type="domain" description="TssC1 C-terminal" evidence="2">
    <location>
        <begin position="333"/>
        <end position="435"/>
    </location>
</feature>
<dbReference type="InterPro" id="IPR044032">
    <property type="entry name" value="TssC1_C"/>
</dbReference>
<organism evidence="3 4">
    <name type="scientific">Candidatus Sneabacter namystus</name>
    <dbReference type="NCBI Taxonomy" id="2601646"/>
    <lineage>
        <taxon>Bacteria</taxon>
        <taxon>Pseudomonadati</taxon>
        <taxon>Pseudomonadota</taxon>
        <taxon>Alphaproteobacteria</taxon>
        <taxon>Rickettsiales</taxon>
        <taxon>Rickettsiaceae</taxon>
        <taxon>Rickettsieae</taxon>
        <taxon>Candidatus Sneabacter</taxon>
    </lineage>
</organism>
<geneLocation type="plasmid" evidence="3 4">
    <name>unnamed</name>
</geneLocation>
<dbReference type="AlphaFoldDB" id="A0A5C0ULW7"/>
<protein>
    <submittedName>
        <fullName evidence="3">Type VI secretion system contractile sheath large subunit</fullName>
    </submittedName>
</protein>
<name>A0A5C0ULW7_9RICK</name>
<accession>A0A5C0ULW7</accession>
<dbReference type="Proteomes" id="UP000323844">
    <property type="component" value="Plasmid unnamed"/>
</dbReference>
<evidence type="ECO:0000313" key="4">
    <source>
        <dbReference type="Proteomes" id="UP000323844"/>
    </source>
</evidence>
<dbReference type="EMBL" id="CP043313">
    <property type="protein sequence ID" value="QEK39894.1"/>
    <property type="molecule type" value="Genomic_DNA"/>
</dbReference>
<dbReference type="PANTHER" id="PTHR35565:SF3">
    <property type="entry name" value="TYPE VI SECRETION SYSTEM SHEATH PROTEIN TSSC1"/>
    <property type="match status" value="1"/>
</dbReference>
<dbReference type="PANTHER" id="PTHR35565">
    <property type="entry name" value="CYTOPLASMIC PROTEIN-RELATED"/>
    <property type="match status" value="1"/>
</dbReference>
<dbReference type="InterPro" id="IPR044031">
    <property type="entry name" value="TssC1_N"/>
</dbReference>
<evidence type="ECO:0000259" key="2">
    <source>
        <dbReference type="Pfam" id="PF18945"/>
    </source>
</evidence>
<proteinExistence type="predicted"/>